<evidence type="ECO:0000256" key="5">
    <source>
        <dbReference type="ARBA" id="ARBA00022777"/>
    </source>
</evidence>
<dbReference type="InterPro" id="IPR025669">
    <property type="entry name" value="AAA_dom"/>
</dbReference>
<keyword evidence="4" id="KW-0547">Nucleotide-binding</keyword>
<feature type="region of interest" description="Disordered" evidence="9">
    <location>
        <begin position="1"/>
        <end position="20"/>
    </location>
</feature>
<keyword evidence="3" id="KW-0808">Transferase</keyword>
<evidence type="ECO:0000256" key="7">
    <source>
        <dbReference type="ARBA" id="ARBA00023137"/>
    </source>
</evidence>
<dbReference type="InterPro" id="IPR005702">
    <property type="entry name" value="Wzc-like_C"/>
</dbReference>
<dbReference type="AlphaFoldDB" id="L0H287"/>
<evidence type="ECO:0000256" key="3">
    <source>
        <dbReference type="ARBA" id="ARBA00022679"/>
    </source>
</evidence>
<dbReference type="RefSeq" id="WP_015281893.1">
    <property type="nucleotide sequence ID" value="NC_019940.1"/>
</dbReference>
<dbReference type="STRING" id="765912.Thimo_3079"/>
<dbReference type="CDD" id="cd05387">
    <property type="entry name" value="BY-kinase"/>
    <property type="match status" value="1"/>
</dbReference>
<dbReference type="EC" id="2.7.10.2" evidence="2"/>
<comment type="catalytic activity">
    <reaction evidence="8">
        <text>L-tyrosyl-[protein] + ATP = O-phospho-L-tyrosyl-[protein] + ADP + H(+)</text>
        <dbReference type="Rhea" id="RHEA:10596"/>
        <dbReference type="Rhea" id="RHEA-COMP:10136"/>
        <dbReference type="Rhea" id="RHEA-COMP:20101"/>
        <dbReference type="ChEBI" id="CHEBI:15378"/>
        <dbReference type="ChEBI" id="CHEBI:30616"/>
        <dbReference type="ChEBI" id="CHEBI:46858"/>
        <dbReference type="ChEBI" id="CHEBI:61978"/>
        <dbReference type="ChEBI" id="CHEBI:456216"/>
        <dbReference type="EC" id="2.7.10.2"/>
    </reaction>
</comment>
<evidence type="ECO:0000256" key="2">
    <source>
        <dbReference type="ARBA" id="ARBA00011903"/>
    </source>
</evidence>
<sequence>MHRLRKAGKRPLAEPADGAGATRVASLAELPDHQQSTRGGADAPNDPAGASIRTRRVLVDPERLLANRIVAMAAHDPAAMAYKVLRTHVLQRMRANGWKTLAITSPTQGNGKTVTAINLAITLARDVKYTALLVDLDLRRPAVASHFFDHPVPGLSDYITDDVPIEELLVNPGIDRLMLLPGNHSFTHSSETLCSPKMIELVNEIKGRYSDRFVLFDLPPVLGGDDVMAFSPYVDALLLVVEEGKTSKDELSQAYEQLDKAKILGTVLNKAEEASTGAGYY</sequence>
<keyword evidence="6" id="KW-0067">ATP-binding</keyword>
<proteinExistence type="inferred from homology"/>
<keyword evidence="7" id="KW-0829">Tyrosine-protein kinase</keyword>
<name>L0H287_9GAMM</name>
<dbReference type="Pfam" id="PF13614">
    <property type="entry name" value="AAA_31"/>
    <property type="match status" value="1"/>
</dbReference>
<feature type="region of interest" description="Disordered" evidence="9">
    <location>
        <begin position="31"/>
        <end position="54"/>
    </location>
</feature>
<dbReference type="PANTHER" id="PTHR32309">
    <property type="entry name" value="TYROSINE-PROTEIN KINASE"/>
    <property type="match status" value="1"/>
</dbReference>
<dbReference type="SUPFAM" id="SSF52540">
    <property type="entry name" value="P-loop containing nucleoside triphosphate hydrolases"/>
    <property type="match status" value="1"/>
</dbReference>
<dbReference type="GO" id="GO:0005886">
    <property type="term" value="C:plasma membrane"/>
    <property type="evidence" value="ECO:0007669"/>
    <property type="project" value="TreeGrafter"/>
</dbReference>
<gene>
    <name evidence="11" type="ORF">Thimo_3079</name>
</gene>
<dbReference type="Gene3D" id="3.40.50.300">
    <property type="entry name" value="P-loop containing nucleotide triphosphate hydrolases"/>
    <property type="match status" value="1"/>
</dbReference>
<evidence type="ECO:0000313" key="12">
    <source>
        <dbReference type="Proteomes" id="UP000010816"/>
    </source>
</evidence>
<evidence type="ECO:0000256" key="1">
    <source>
        <dbReference type="ARBA" id="ARBA00007316"/>
    </source>
</evidence>
<dbReference type="eggNOG" id="COG0489">
    <property type="taxonomic scope" value="Bacteria"/>
</dbReference>
<keyword evidence="5" id="KW-0418">Kinase</keyword>
<dbReference type="Proteomes" id="UP000010816">
    <property type="component" value="Chromosome"/>
</dbReference>
<evidence type="ECO:0000256" key="8">
    <source>
        <dbReference type="ARBA" id="ARBA00051245"/>
    </source>
</evidence>
<protein>
    <recommendedName>
        <fullName evidence="2">non-specific protein-tyrosine kinase</fullName>
        <ecNumber evidence="2">2.7.10.2</ecNumber>
    </recommendedName>
</protein>
<feature type="compositionally biased region" description="Low complexity" evidence="9">
    <location>
        <begin position="39"/>
        <end position="50"/>
    </location>
</feature>
<evidence type="ECO:0000256" key="9">
    <source>
        <dbReference type="SAM" id="MobiDB-lite"/>
    </source>
</evidence>
<dbReference type="KEGG" id="tmb:Thimo_3079"/>
<evidence type="ECO:0000259" key="10">
    <source>
        <dbReference type="Pfam" id="PF13614"/>
    </source>
</evidence>
<evidence type="ECO:0000256" key="6">
    <source>
        <dbReference type="ARBA" id="ARBA00022840"/>
    </source>
</evidence>
<feature type="domain" description="AAA" evidence="10">
    <location>
        <begin position="99"/>
        <end position="260"/>
    </location>
</feature>
<dbReference type="OrthoDB" id="9775724at2"/>
<evidence type="ECO:0000313" key="11">
    <source>
        <dbReference type="EMBL" id="AGA91765.1"/>
    </source>
</evidence>
<accession>L0H287</accession>
<dbReference type="InterPro" id="IPR027417">
    <property type="entry name" value="P-loop_NTPase"/>
</dbReference>
<organism evidence="11 12">
    <name type="scientific">Thioflavicoccus mobilis 8321</name>
    <dbReference type="NCBI Taxonomy" id="765912"/>
    <lineage>
        <taxon>Bacteria</taxon>
        <taxon>Pseudomonadati</taxon>
        <taxon>Pseudomonadota</taxon>
        <taxon>Gammaproteobacteria</taxon>
        <taxon>Chromatiales</taxon>
        <taxon>Chromatiaceae</taxon>
        <taxon>Thioflavicoccus</taxon>
    </lineage>
</organism>
<dbReference type="EMBL" id="CP003051">
    <property type="protein sequence ID" value="AGA91765.1"/>
    <property type="molecule type" value="Genomic_DNA"/>
</dbReference>
<reference evidence="11 12" key="1">
    <citation type="submission" date="2011-09" db="EMBL/GenBank/DDBJ databases">
        <title>Complete sequence of chromosome of Thioflavicoccus mobilis 8321.</title>
        <authorList>
            <consortium name="US DOE Joint Genome Institute"/>
            <person name="Lucas S."/>
            <person name="Han J."/>
            <person name="Lapidus A."/>
            <person name="Cheng J.-F."/>
            <person name="Goodwin L."/>
            <person name="Pitluck S."/>
            <person name="Peters L."/>
            <person name="Ovchinnikova G."/>
            <person name="Lu M."/>
            <person name="Detter J.C."/>
            <person name="Han C."/>
            <person name="Tapia R."/>
            <person name="Land M."/>
            <person name="Hauser L."/>
            <person name="Kyrpides N."/>
            <person name="Ivanova N."/>
            <person name="Pagani I."/>
            <person name="Vogl K."/>
            <person name="Liu Z."/>
            <person name="Imhoff J."/>
            <person name="Thiel V."/>
            <person name="Frigaard N.-U."/>
            <person name="Bryant D."/>
            <person name="Woyke T."/>
        </authorList>
    </citation>
    <scope>NUCLEOTIDE SEQUENCE [LARGE SCALE GENOMIC DNA]</scope>
    <source>
        <strain evidence="11 12">8321</strain>
    </source>
</reference>
<comment type="similarity">
    <text evidence="1">Belongs to the CpsD/CapB family.</text>
</comment>
<dbReference type="GO" id="GO:0004713">
    <property type="term" value="F:protein tyrosine kinase activity"/>
    <property type="evidence" value="ECO:0007669"/>
    <property type="project" value="TreeGrafter"/>
</dbReference>
<dbReference type="PANTHER" id="PTHR32309:SF13">
    <property type="entry name" value="FERRIC ENTEROBACTIN TRANSPORT PROTEIN FEPE"/>
    <property type="match status" value="1"/>
</dbReference>
<evidence type="ECO:0000256" key="4">
    <source>
        <dbReference type="ARBA" id="ARBA00022741"/>
    </source>
</evidence>
<keyword evidence="12" id="KW-1185">Reference proteome</keyword>
<dbReference type="InterPro" id="IPR050445">
    <property type="entry name" value="Bact_polysacc_biosynth/exp"/>
</dbReference>
<dbReference type="HOGENOM" id="CLU_052027_1_2_6"/>